<evidence type="ECO:0000256" key="6">
    <source>
        <dbReference type="ARBA" id="ARBA00023033"/>
    </source>
</evidence>
<evidence type="ECO:0000313" key="11">
    <source>
        <dbReference type="Proteomes" id="UP000799429"/>
    </source>
</evidence>
<keyword evidence="6 8" id="KW-0503">Monooxygenase</keyword>
<sequence>MDISSDISFIQSLSFKVIFTVVVATYSVYLIGLGIYRVYFDSLSHFPGPKLAAFTTWYQAYYDIYYYGPIIRINPHELHISDPNFIDILFTGSTQKRDKYKWFGRSILLPDSVGATIPHDLHRKRRAAINPFFSKGRVGHLEPTIQGIISTLLQRMSEYGANEGVMRMSLAYRATTCDVITGYSFGKSTNYLKQQDFNIAFFSAVDAMFALAWPLTYIWWLGPLLNSTPPLIMGYVNPGFKSLRGMQVEWIKQIEDIRTSPDLKSNNSTIFHGVLNSKLPPEEKSPSRLYQDAQQLVFAGQDTTAYTLSAITFELLAYPDKLVKLKAELAAAFPNPDNISAAVCENLPYLTAVIQEGIRLHPGGLVRMTRVAPHQTMIYSNKKENREWTIKPGTPVSMTAWTVQMNPDIFPAPKKFEPERWIDNPHLDKYLIAFSKGTRICVGFHLAYLELYLVLAGVFRRYDMYDGTGKQSNPTLELYDTIRERDIDPVVDHIIPYPAAGSQGLRLVIRHGSQGVEH</sequence>
<keyword evidence="9" id="KW-1133">Transmembrane helix</keyword>
<name>A0A9P4VPZ0_9PEZI</name>
<evidence type="ECO:0000256" key="8">
    <source>
        <dbReference type="RuleBase" id="RU000461"/>
    </source>
</evidence>
<dbReference type="Gene3D" id="1.10.630.10">
    <property type="entry name" value="Cytochrome P450"/>
    <property type="match status" value="1"/>
</dbReference>
<evidence type="ECO:0000256" key="7">
    <source>
        <dbReference type="PIRSR" id="PIRSR602401-1"/>
    </source>
</evidence>
<organism evidence="10 11">
    <name type="scientific">Patellaria atrata CBS 101060</name>
    <dbReference type="NCBI Taxonomy" id="1346257"/>
    <lineage>
        <taxon>Eukaryota</taxon>
        <taxon>Fungi</taxon>
        <taxon>Dikarya</taxon>
        <taxon>Ascomycota</taxon>
        <taxon>Pezizomycotina</taxon>
        <taxon>Dothideomycetes</taxon>
        <taxon>Dothideomycetes incertae sedis</taxon>
        <taxon>Patellariales</taxon>
        <taxon>Patellariaceae</taxon>
        <taxon>Patellaria</taxon>
    </lineage>
</organism>
<dbReference type="GO" id="GO:0005506">
    <property type="term" value="F:iron ion binding"/>
    <property type="evidence" value="ECO:0007669"/>
    <property type="project" value="InterPro"/>
</dbReference>
<keyword evidence="9" id="KW-0472">Membrane</keyword>
<evidence type="ECO:0000256" key="3">
    <source>
        <dbReference type="ARBA" id="ARBA00022723"/>
    </source>
</evidence>
<feature type="binding site" description="axial binding residue" evidence="7">
    <location>
        <position position="441"/>
    </location>
    <ligand>
        <name>heme</name>
        <dbReference type="ChEBI" id="CHEBI:30413"/>
    </ligand>
    <ligandPart>
        <name>Fe</name>
        <dbReference type="ChEBI" id="CHEBI:18248"/>
    </ligandPart>
</feature>
<feature type="transmembrane region" description="Helical" evidence="9">
    <location>
        <begin position="197"/>
        <end position="220"/>
    </location>
</feature>
<comment type="similarity">
    <text evidence="2 8">Belongs to the cytochrome P450 family.</text>
</comment>
<dbReference type="Proteomes" id="UP000799429">
    <property type="component" value="Unassembled WGS sequence"/>
</dbReference>
<dbReference type="PRINTS" id="PR00385">
    <property type="entry name" value="P450"/>
</dbReference>
<keyword evidence="11" id="KW-1185">Reference proteome</keyword>
<keyword evidence="5 7" id="KW-0408">Iron</keyword>
<dbReference type="PRINTS" id="PR00463">
    <property type="entry name" value="EP450I"/>
</dbReference>
<dbReference type="CDD" id="cd11062">
    <property type="entry name" value="CYP58-like"/>
    <property type="match status" value="1"/>
</dbReference>
<dbReference type="InterPro" id="IPR036396">
    <property type="entry name" value="Cyt_P450_sf"/>
</dbReference>
<feature type="transmembrane region" description="Helical" evidence="9">
    <location>
        <begin position="17"/>
        <end position="40"/>
    </location>
</feature>
<dbReference type="InterPro" id="IPR001128">
    <property type="entry name" value="Cyt_P450"/>
</dbReference>
<dbReference type="PROSITE" id="PS00086">
    <property type="entry name" value="CYTOCHROME_P450"/>
    <property type="match status" value="1"/>
</dbReference>
<proteinExistence type="inferred from homology"/>
<reference evidence="10" key="1">
    <citation type="journal article" date="2020" name="Stud. Mycol.">
        <title>101 Dothideomycetes genomes: a test case for predicting lifestyles and emergence of pathogens.</title>
        <authorList>
            <person name="Haridas S."/>
            <person name="Albert R."/>
            <person name="Binder M."/>
            <person name="Bloem J."/>
            <person name="Labutti K."/>
            <person name="Salamov A."/>
            <person name="Andreopoulos B."/>
            <person name="Baker S."/>
            <person name="Barry K."/>
            <person name="Bills G."/>
            <person name="Bluhm B."/>
            <person name="Cannon C."/>
            <person name="Castanera R."/>
            <person name="Culley D."/>
            <person name="Daum C."/>
            <person name="Ezra D."/>
            <person name="Gonzalez J."/>
            <person name="Henrissat B."/>
            <person name="Kuo A."/>
            <person name="Liang C."/>
            <person name="Lipzen A."/>
            <person name="Lutzoni F."/>
            <person name="Magnuson J."/>
            <person name="Mondo S."/>
            <person name="Nolan M."/>
            <person name="Ohm R."/>
            <person name="Pangilinan J."/>
            <person name="Park H.-J."/>
            <person name="Ramirez L."/>
            <person name="Alfaro M."/>
            <person name="Sun H."/>
            <person name="Tritt A."/>
            <person name="Yoshinaga Y."/>
            <person name="Zwiers L.-H."/>
            <person name="Turgeon B."/>
            <person name="Goodwin S."/>
            <person name="Spatafora J."/>
            <person name="Crous P."/>
            <person name="Grigoriev I."/>
        </authorList>
    </citation>
    <scope>NUCLEOTIDE SEQUENCE</scope>
    <source>
        <strain evidence="10">CBS 101060</strain>
    </source>
</reference>
<dbReference type="EMBL" id="MU006105">
    <property type="protein sequence ID" value="KAF2835994.1"/>
    <property type="molecule type" value="Genomic_DNA"/>
</dbReference>
<dbReference type="OrthoDB" id="3945418at2759"/>
<evidence type="ECO:0000256" key="4">
    <source>
        <dbReference type="ARBA" id="ARBA00023002"/>
    </source>
</evidence>
<keyword evidence="4 8" id="KW-0560">Oxidoreductase</keyword>
<dbReference type="GO" id="GO:0004497">
    <property type="term" value="F:monooxygenase activity"/>
    <property type="evidence" value="ECO:0007669"/>
    <property type="project" value="UniProtKB-KW"/>
</dbReference>
<evidence type="ECO:0000313" key="10">
    <source>
        <dbReference type="EMBL" id="KAF2835994.1"/>
    </source>
</evidence>
<dbReference type="InterPro" id="IPR050121">
    <property type="entry name" value="Cytochrome_P450_monoxygenase"/>
</dbReference>
<evidence type="ECO:0000256" key="2">
    <source>
        <dbReference type="ARBA" id="ARBA00010617"/>
    </source>
</evidence>
<gene>
    <name evidence="10" type="ORF">M501DRAFT_1026233</name>
</gene>
<comment type="cofactor">
    <cofactor evidence="1 7">
        <name>heme</name>
        <dbReference type="ChEBI" id="CHEBI:30413"/>
    </cofactor>
</comment>
<accession>A0A9P4VPZ0</accession>
<dbReference type="InterPro" id="IPR017972">
    <property type="entry name" value="Cyt_P450_CS"/>
</dbReference>
<protein>
    <submittedName>
        <fullName evidence="10">Cytochrome P450</fullName>
    </submittedName>
</protein>
<comment type="caution">
    <text evidence="10">The sequence shown here is derived from an EMBL/GenBank/DDBJ whole genome shotgun (WGS) entry which is preliminary data.</text>
</comment>
<dbReference type="Pfam" id="PF00067">
    <property type="entry name" value="p450"/>
    <property type="match status" value="1"/>
</dbReference>
<evidence type="ECO:0000256" key="1">
    <source>
        <dbReference type="ARBA" id="ARBA00001971"/>
    </source>
</evidence>
<dbReference type="GO" id="GO:0016705">
    <property type="term" value="F:oxidoreductase activity, acting on paired donors, with incorporation or reduction of molecular oxygen"/>
    <property type="evidence" value="ECO:0007669"/>
    <property type="project" value="InterPro"/>
</dbReference>
<dbReference type="InterPro" id="IPR002401">
    <property type="entry name" value="Cyt_P450_E_grp-I"/>
</dbReference>
<dbReference type="PANTHER" id="PTHR24305:SF157">
    <property type="entry name" value="N-ACETYLTRYPTOPHAN 6-HYDROXYLASE IVOC-RELATED"/>
    <property type="match status" value="1"/>
</dbReference>
<dbReference type="AlphaFoldDB" id="A0A9P4VPZ0"/>
<keyword evidence="3 7" id="KW-0479">Metal-binding</keyword>
<dbReference type="PANTHER" id="PTHR24305">
    <property type="entry name" value="CYTOCHROME P450"/>
    <property type="match status" value="1"/>
</dbReference>
<keyword evidence="9" id="KW-0812">Transmembrane</keyword>
<evidence type="ECO:0000256" key="5">
    <source>
        <dbReference type="ARBA" id="ARBA00023004"/>
    </source>
</evidence>
<dbReference type="GO" id="GO:0020037">
    <property type="term" value="F:heme binding"/>
    <property type="evidence" value="ECO:0007669"/>
    <property type="project" value="InterPro"/>
</dbReference>
<dbReference type="SUPFAM" id="SSF48264">
    <property type="entry name" value="Cytochrome P450"/>
    <property type="match status" value="1"/>
</dbReference>
<keyword evidence="7 8" id="KW-0349">Heme</keyword>
<evidence type="ECO:0000256" key="9">
    <source>
        <dbReference type="SAM" id="Phobius"/>
    </source>
</evidence>